<feature type="region of interest" description="Disordered" evidence="8">
    <location>
        <begin position="187"/>
        <end position="264"/>
    </location>
</feature>
<dbReference type="PROSITE" id="PS00028">
    <property type="entry name" value="ZINC_FINGER_C2H2_1"/>
    <property type="match status" value="1"/>
</dbReference>
<dbReference type="Pfam" id="PF24899">
    <property type="entry name" value="UBA_DHX29"/>
    <property type="match status" value="1"/>
</dbReference>
<evidence type="ECO:0000256" key="2">
    <source>
        <dbReference type="ARBA" id="ARBA00022741"/>
    </source>
</evidence>
<evidence type="ECO:0000313" key="12">
    <source>
        <dbReference type="EMBL" id="GBG34645.1"/>
    </source>
</evidence>
<dbReference type="CDD" id="cd17917">
    <property type="entry name" value="DEXHc_RHA-like"/>
    <property type="match status" value="1"/>
</dbReference>
<feature type="region of interest" description="Disordered" evidence="8">
    <location>
        <begin position="652"/>
        <end position="694"/>
    </location>
</feature>
<evidence type="ECO:0000259" key="10">
    <source>
        <dbReference type="PROSITE" id="PS51192"/>
    </source>
</evidence>
<feature type="region of interest" description="Disordered" evidence="8">
    <location>
        <begin position="1428"/>
        <end position="1466"/>
    </location>
</feature>
<evidence type="ECO:0000259" key="9">
    <source>
        <dbReference type="PROSITE" id="PS50157"/>
    </source>
</evidence>
<dbReference type="Gene3D" id="1.20.120.1080">
    <property type="match status" value="1"/>
</dbReference>
<dbReference type="SUPFAM" id="SSF52540">
    <property type="entry name" value="P-loop containing nucleoside triphosphate hydrolases"/>
    <property type="match status" value="1"/>
</dbReference>
<feature type="domain" description="C2H2-type" evidence="9">
    <location>
        <begin position="159"/>
        <end position="187"/>
    </location>
</feature>
<dbReference type="InterPro" id="IPR059023">
    <property type="entry name" value="RNA_hel_CTD"/>
</dbReference>
<feature type="compositionally biased region" description="Basic and acidic residues" evidence="8">
    <location>
        <begin position="278"/>
        <end position="290"/>
    </location>
</feature>
<feature type="region of interest" description="Disordered" evidence="8">
    <location>
        <begin position="331"/>
        <end position="350"/>
    </location>
</feature>
<accession>A0A2R5GVP9</accession>
<evidence type="ECO:0000256" key="1">
    <source>
        <dbReference type="ARBA" id="ARBA00012552"/>
    </source>
</evidence>
<dbReference type="SMART" id="SM00490">
    <property type="entry name" value="HELICc"/>
    <property type="match status" value="1"/>
</dbReference>
<comment type="catalytic activity">
    <reaction evidence="6">
        <text>ATP + H2O = ADP + phosphate + H(+)</text>
        <dbReference type="Rhea" id="RHEA:13065"/>
        <dbReference type="ChEBI" id="CHEBI:15377"/>
        <dbReference type="ChEBI" id="CHEBI:15378"/>
        <dbReference type="ChEBI" id="CHEBI:30616"/>
        <dbReference type="ChEBI" id="CHEBI:43474"/>
        <dbReference type="ChEBI" id="CHEBI:456216"/>
        <dbReference type="EC" id="3.6.4.13"/>
    </reaction>
</comment>
<dbReference type="InterPro" id="IPR027417">
    <property type="entry name" value="P-loop_NTPase"/>
</dbReference>
<feature type="compositionally biased region" description="Basic and acidic residues" evidence="8">
    <location>
        <begin position="1384"/>
        <end position="1393"/>
    </location>
</feature>
<dbReference type="GO" id="GO:0016787">
    <property type="term" value="F:hydrolase activity"/>
    <property type="evidence" value="ECO:0007669"/>
    <property type="project" value="UniProtKB-KW"/>
</dbReference>
<keyword evidence="7" id="KW-0863">Zinc-finger</keyword>
<dbReference type="PROSITE" id="PS51192">
    <property type="entry name" value="HELICASE_ATP_BIND_1"/>
    <property type="match status" value="1"/>
</dbReference>
<dbReference type="InterPro" id="IPR013087">
    <property type="entry name" value="Znf_C2H2_type"/>
</dbReference>
<feature type="region of interest" description="Disordered" evidence="8">
    <location>
        <begin position="470"/>
        <end position="490"/>
    </location>
</feature>
<dbReference type="InterPro" id="IPR001650">
    <property type="entry name" value="Helicase_C-like"/>
</dbReference>
<keyword evidence="3" id="KW-0378">Hydrolase</keyword>
<dbReference type="Proteomes" id="UP000241890">
    <property type="component" value="Unassembled WGS sequence"/>
</dbReference>
<name>A0A2R5GVP9_9STRA</name>
<keyword evidence="7" id="KW-0862">Zinc</keyword>
<dbReference type="FunFam" id="1.20.120.1080:FF:000002">
    <property type="entry name" value="Putative ATP-dependent RNA helicase DHX36"/>
    <property type="match status" value="1"/>
</dbReference>
<feature type="region of interest" description="Disordered" evidence="8">
    <location>
        <begin position="123"/>
        <end position="146"/>
    </location>
</feature>
<dbReference type="Pfam" id="PF26026">
    <property type="entry name" value="RNA_hel_CTD"/>
    <property type="match status" value="1"/>
</dbReference>
<evidence type="ECO:0000256" key="6">
    <source>
        <dbReference type="ARBA" id="ARBA00047984"/>
    </source>
</evidence>
<gene>
    <name evidence="12" type="ORF">FCC1311_108672</name>
</gene>
<feature type="compositionally biased region" description="Basic and acidic residues" evidence="8">
    <location>
        <begin position="679"/>
        <end position="688"/>
    </location>
</feature>
<dbReference type="PANTHER" id="PTHR18934">
    <property type="entry name" value="ATP-DEPENDENT RNA HELICASE"/>
    <property type="match status" value="1"/>
</dbReference>
<sequence length="1600" mass="174895">MGGRKKKVQVIKSRGEVTAQGMTIKEWQRTPKQLLNEFCQNQKRPKPIFKKAPCRDPDQFRTRVVLRDPKGKSEKDIVLCTVEGYPDVTASQHASALLALKQVDGARQHEKRLPEPFRTAWLAMGGGGDTNDDTKGGVESKRAKKAREAAEKDAAATSFDCRFCDKTFKKEHAVAIHLKQMHAAEIAAEQKAQEEEEEALAAQLAGGGDTGASGASSVKTSRGASATGGGGGGGGGGGWDLYGDAPAETPAPLPKAPAIKPEDFKITAQGRFATQYDRRMAQESRKETFRVKQRKREAHKMSNPYATVFMSEEHRVFVEKVVKSFAKQLQQRNATSSSSGSSDNGGKQGVLSRPEAKALIKLGFRNDDVADALAQCGEGLAQDVYLDWLCLYAPEEYLPDGFDPRGKQLEVVSLRKAGDGMANSSTEAALALLSDATGTPVDLASKDAETVLDGLFDVYASFCTTHAETDAAWPLGPNSTPQHEAAGGDVAEAEAEAQQLREDELMALESMFEGGEVTSEHGLSVSSHEVSRHVIKIGAVERVPGESLIEVIAITRSATAAVYPFQPALVAFFNPALNRHVNAHMTLELTKLAHTLMAAPQLYELYDLVRSELADLVAARKTFPFKSTSSLKRAVDAGLQVTAASDLLDAHAAGKDGKNAGGKSSDGKGRGNRSGRGHAKIDNGEEMRASQLRRKKTDAKYQAMLAARAKLPAHQHAIEVITELDQNQVVLISGETGCGKTTQVPQFILDEAIESGAGGKVNILCTQPRRLAAIGVATRVNDERCEERIGGTVGYQIRLENKTSAKTRLTFVTTGILLRRLQGDPMLEGVTHILVDEVHERSVDTDFLLSILKALLPRRPDLKLLLMSATMDAVEFCDYFNTRSVVQIPGFVHPVKDIYLAQIVDMLRFPLRISQRDKDQNPVHAQAAALAQLERRTDYDLLANLVYEIDKQNASTDGSILIFMSGAGEIQRAIRSIVRASSGNLMVLPLHGGLSGKDQGKVFARAPKGQRKVVVSTNVAETSITINDVVFVIDSGKMKETRYDATNRMSQLVEDWVSRNSARQRRGRAGRVQPGQCFKLYTKKRHDVFFHQAQLPEIHRVPLEQLVMQVLASELGQPETFMNTLMEPPPSISVKEAVRLLLDVGAADQDHPGAKVTLTALGRHLSRLPMDVRIGKMLLFGCLLQCADQVLTIAGGLNVRNPFMCPPEKRNEANEAKKALLGGESVEVTQSDHICLMYAYERWSACASEREKRSFADKYFLSHQSLCEIRDLRRDLSRTLGEIGFDTSSTAKHVQKGSTRILTRESVSLVKAALCAGLYPNVINVRKPVQKFAETQGGAVAQAPHAQQLRFMVRRAQGVEEVEAAYRAAQAAADRAAKEAAAAAEKEEQEARAAAKAKKAKNGGKNDNENDDENDDEWAAVLDKDVDDLETEGNGDGGGDGEEEVDVGDDNSYDGRSIGSHRSGSTYKGNSRFDLERVFLHPSSVLFHQREYHNPWLVYREKVKTTKVFIRDATVVPPYSLLMFGGKIEVQHERGIITVDGWITFRAQARIGVLVRELRRILDMLLDEKIAHPNLDIANTDVLLSIKKLIIGSGFMVGSS</sequence>
<protein>
    <recommendedName>
        <fullName evidence="1">RNA helicase</fullName>
        <ecNumber evidence="1">3.6.4.13</ecNumber>
    </recommendedName>
</protein>
<evidence type="ECO:0000313" key="13">
    <source>
        <dbReference type="Proteomes" id="UP000241890"/>
    </source>
</evidence>
<dbReference type="InterPro" id="IPR011545">
    <property type="entry name" value="DEAD/DEAH_box_helicase_dom"/>
</dbReference>
<feature type="domain" description="Helicase C-terminal" evidence="11">
    <location>
        <begin position="941"/>
        <end position="1114"/>
    </location>
</feature>
<dbReference type="OrthoDB" id="5600252at2759"/>
<evidence type="ECO:0000256" key="8">
    <source>
        <dbReference type="SAM" id="MobiDB-lite"/>
    </source>
</evidence>
<dbReference type="EMBL" id="BEYU01000206">
    <property type="protein sequence ID" value="GBG34645.1"/>
    <property type="molecule type" value="Genomic_DNA"/>
</dbReference>
<feature type="region of interest" description="Disordered" evidence="8">
    <location>
        <begin position="278"/>
        <end position="297"/>
    </location>
</feature>
<feature type="compositionally biased region" description="Basic and acidic residues" evidence="8">
    <location>
        <begin position="132"/>
        <end position="146"/>
    </location>
</feature>
<dbReference type="FunFam" id="3.40.50.300:FF:000500">
    <property type="entry name" value="ATP-dependent RNA helicase DHX29"/>
    <property type="match status" value="1"/>
</dbReference>
<dbReference type="GO" id="GO:0005634">
    <property type="term" value="C:nucleus"/>
    <property type="evidence" value="ECO:0007669"/>
    <property type="project" value="TreeGrafter"/>
</dbReference>
<evidence type="ECO:0000259" key="11">
    <source>
        <dbReference type="PROSITE" id="PS51194"/>
    </source>
</evidence>
<keyword evidence="5" id="KW-0067">ATP-binding</keyword>
<dbReference type="Pfam" id="PF00271">
    <property type="entry name" value="Helicase_C"/>
    <property type="match status" value="1"/>
</dbReference>
<evidence type="ECO:0000256" key="7">
    <source>
        <dbReference type="PROSITE-ProRule" id="PRU00042"/>
    </source>
</evidence>
<dbReference type="GO" id="GO:0005524">
    <property type="term" value="F:ATP binding"/>
    <property type="evidence" value="ECO:0007669"/>
    <property type="project" value="UniProtKB-KW"/>
</dbReference>
<feature type="domain" description="Helicase ATP-binding" evidence="10">
    <location>
        <begin position="721"/>
        <end position="889"/>
    </location>
</feature>
<dbReference type="PANTHER" id="PTHR18934:SF237">
    <property type="entry name" value="ATP-DEPENDENT DNA_RNA HELICASE DHX36"/>
    <property type="match status" value="1"/>
</dbReference>
<dbReference type="CDD" id="cd18791">
    <property type="entry name" value="SF2_C_RHA"/>
    <property type="match status" value="1"/>
</dbReference>
<reference evidence="12 13" key="1">
    <citation type="submission" date="2017-12" db="EMBL/GenBank/DDBJ databases">
        <title>Sequencing, de novo assembly and annotation of complete genome of a new Thraustochytrid species, strain FCC1311.</title>
        <authorList>
            <person name="Sedici K."/>
            <person name="Godart F."/>
            <person name="Aiese Cigliano R."/>
            <person name="Sanseverino W."/>
            <person name="Barakat M."/>
            <person name="Ortet P."/>
            <person name="Marechal E."/>
            <person name="Cagnac O."/>
            <person name="Amato A."/>
        </authorList>
    </citation>
    <scope>NUCLEOTIDE SEQUENCE [LARGE SCALE GENOMIC DNA]</scope>
</reference>
<dbReference type="InterPro" id="IPR056890">
    <property type="entry name" value="UBA_DHX29-like"/>
</dbReference>
<feature type="compositionally biased region" description="Gly residues" evidence="8">
    <location>
        <begin position="226"/>
        <end position="240"/>
    </location>
</feature>
<dbReference type="InParanoid" id="A0A2R5GVP9"/>
<feature type="region of interest" description="Disordered" evidence="8">
    <location>
        <begin position="1380"/>
        <end position="1416"/>
    </location>
</feature>
<dbReference type="Pfam" id="PF00270">
    <property type="entry name" value="DEAD"/>
    <property type="match status" value="1"/>
</dbReference>
<evidence type="ECO:0000256" key="4">
    <source>
        <dbReference type="ARBA" id="ARBA00022806"/>
    </source>
</evidence>
<organism evidence="12 13">
    <name type="scientific">Hondaea fermentalgiana</name>
    <dbReference type="NCBI Taxonomy" id="2315210"/>
    <lineage>
        <taxon>Eukaryota</taxon>
        <taxon>Sar</taxon>
        <taxon>Stramenopiles</taxon>
        <taxon>Bigyra</taxon>
        <taxon>Labyrinthulomycetes</taxon>
        <taxon>Thraustochytrida</taxon>
        <taxon>Thraustochytriidae</taxon>
        <taxon>Hondaea</taxon>
    </lineage>
</organism>
<evidence type="ECO:0000256" key="3">
    <source>
        <dbReference type="ARBA" id="ARBA00022801"/>
    </source>
</evidence>
<dbReference type="PROSITE" id="PS51194">
    <property type="entry name" value="HELICASE_CTER"/>
    <property type="match status" value="1"/>
</dbReference>
<keyword evidence="13" id="KW-1185">Reference proteome</keyword>
<dbReference type="InterPro" id="IPR007502">
    <property type="entry name" value="Helicase-assoc_dom"/>
</dbReference>
<dbReference type="SUPFAM" id="SSF54768">
    <property type="entry name" value="dsRNA-binding domain-like"/>
    <property type="match status" value="1"/>
</dbReference>
<dbReference type="Gene3D" id="3.40.50.300">
    <property type="entry name" value="P-loop containing nucleotide triphosphate hydrolases"/>
    <property type="match status" value="2"/>
</dbReference>
<dbReference type="SMART" id="SM00487">
    <property type="entry name" value="DEXDc"/>
    <property type="match status" value="1"/>
</dbReference>
<dbReference type="EC" id="3.6.4.13" evidence="1"/>
<comment type="caution">
    <text evidence="12">The sequence shown here is derived from an EMBL/GenBank/DDBJ whole genome shotgun (WGS) entry which is preliminary data.</text>
</comment>
<proteinExistence type="predicted"/>
<dbReference type="SMART" id="SM00847">
    <property type="entry name" value="HA2"/>
    <property type="match status" value="1"/>
</dbReference>
<keyword evidence="7" id="KW-0479">Metal-binding</keyword>
<dbReference type="InterPro" id="IPR011709">
    <property type="entry name" value="DEAD-box_helicase_OB_fold"/>
</dbReference>
<dbReference type="GO" id="GO:0003723">
    <property type="term" value="F:RNA binding"/>
    <property type="evidence" value="ECO:0007669"/>
    <property type="project" value="TreeGrafter"/>
</dbReference>
<keyword evidence="4 12" id="KW-0347">Helicase</keyword>
<dbReference type="GO" id="GO:0003724">
    <property type="term" value="F:RNA helicase activity"/>
    <property type="evidence" value="ECO:0007669"/>
    <property type="project" value="UniProtKB-EC"/>
</dbReference>
<dbReference type="GO" id="GO:0008270">
    <property type="term" value="F:zinc ion binding"/>
    <property type="evidence" value="ECO:0007669"/>
    <property type="project" value="UniProtKB-KW"/>
</dbReference>
<evidence type="ECO:0000256" key="5">
    <source>
        <dbReference type="ARBA" id="ARBA00022840"/>
    </source>
</evidence>
<dbReference type="Pfam" id="PF21010">
    <property type="entry name" value="HA2_C"/>
    <property type="match status" value="1"/>
</dbReference>
<dbReference type="Pfam" id="PF07717">
    <property type="entry name" value="OB_NTP_bind"/>
    <property type="match status" value="1"/>
</dbReference>
<feature type="compositionally biased region" description="Acidic residues" evidence="8">
    <location>
        <begin position="1428"/>
        <end position="1452"/>
    </location>
</feature>
<dbReference type="InterPro" id="IPR014001">
    <property type="entry name" value="Helicase_ATP-bd"/>
</dbReference>
<dbReference type="PROSITE" id="PS50157">
    <property type="entry name" value="ZINC_FINGER_C2H2_2"/>
    <property type="match status" value="1"/>
</dbReference>
<keyword evidence="2" id="KW-0547">Nucleotide-binding</keyword>